<feature type="signal peptide" evidence="2">
    <location>
        <begin position="1"/>
        <end position="19"/>
    </location>
</feature>
<feature type="chain" id="PRO_5021271007" evidence="2">
    <location>
        <begin position="20"/>
        <end position="191"/>
    </location>
</feature>
<evidence type="ECO:0000256" key="1">
    <source>
        <dbReference type="SAM" id="Phobius"/>
    </source>
</evidence>
<dbReference type="EMBL" id="SFCI01002128">
    <property type="protein sequence ID" value="TFY74365.1"/>
    <property type="molecule type" value="Genomic_DNA"/>
</dbReference>
<name>A0A4Y9ZI07_9AGAM</name>
<keyword evidence="2" id="KW-0732">Signal</keyword>
<comment type="caution">
    <text evidence="3">The sequence shown here is derived from an EMBL/GenBank/DDBJ whole genome shotgun (WGS) entry which is preliminary data.</text>
</comment>
<feature type="transmembrane region" description="Helical" evidence="1">
    <location>
        <begin position="12"/>
        <end position="31"/>
    </location>
</feature>
<keyword evidence="4" id="KW-1185">Reference proteome</keyword>
<evidence type="ECO:0000256" key="2">
    <source>
        <dbReference type="SAM" id="SignalP"/>
    </source>
</evidence>
<protein>
    <submittedName>
        <fullName evidence="3">Uncharacterized protein</fullName>
    </submittedName>
</protein>
<proteinExistence type="predicted"/>
<dbReference type="OrthoDB" id="4218123at2759"/>
<evidence type="ECO:0000313" key="4">
    <source>
        <dbReference type="Proteomes" id="UP000298061"/>
    </source>
</evidence>
<dbReference type="PANTHER" id="PTHR39470:SF1">
    <property type="entry name" value="CHORISMATE SYNTHASE PROTEIN"/>
    <property type="match status" value="1"/>
</dbReference>
<gene>
    <name evidence="3" type="ORF">EWM64_g9646</name>
</gene>
<feature type="transmembrane region" description="Helical" evidence="1">
    <location>
        <begin position="52"/>
        <end position="74"/>
    </location>
</feature>
<reference evidence="3 4" key="1">
    <citation type="submission" date="2019-02" db="EMBL/GenBank/DDBJ databases">
        <title>Genome sequencing of the rare red list fungi Hericium alpestre (H. flagellum).</title>
        <authorList>
            <person name="Buettner E."/>
            <person name="Kellner H."/>
        </authorList>
    </citation>
    <scope>NUCLEOTIDE SEQUENCE [LARGE SCALE GENOMIC DNA]</scope>
    <source>
        <strain evidence="3 4">DSM 108284</strain>
    </source>
</reference>
<keyword evidence="1" id="KW-0472">Membrane</keyword>
<accession>A0A4Y9ZI07</accession>
<keyword evidence="1" id="KW-0812">Transmembrane</keyword>
<sequence>MSLISPALDPLLFASLALATPFVSYAGSRLVDRCKYWWKERPKTYQRPEGTMRTVLGAVLALHTLYTFYVLVFAKPPNLFTALGVPISIKQSQLRKTIAAHADAPPFPITPSFEVLLSRLASFDVRVLFLRFGQDTLQTCAHCHTHSDFQQYALPRSLLEYLREAAVVGVLTQPFADLVSLSPDDSISNGP</sequence>
<evidence type="ECO:0000313" key="3">
    <source>
        <dbReference type="EMBL" id="TFY74365.1"/>
    </source>
</evidence>
<organism evidence="3 4">
    <name type="scientific">Hericium alpestre</name>
    <dbReference type="NCBI Taxonomy" id="135208"/>
    <lineage>
        <taxon>Eukaryota</taxon>
        <taxon>Fungi</taxon>
        <taxon>Dikarya</taxon>
        <taxon>Basidiomycota</taxon>
        <taxon>Agaricomycotina</taxon>
        <taxon>Agaricomycetes</taxon>
        <taxon>Russulales</taxon>
        <taxon>Hericiaceae</taxon>
        <taxon>Hericium</taxon>
    </lineage>
</organism>
<dbReference type="STRING" id="135208.A0A4Y9ZI07"/>
<keyword evidence="1" id="KW-1133">Transmembrane helix</keyword>
<dbReference type="PANTHER" id="PTHR39470">
    <property type="entry name" value="CHROMOSOME 10, WHOLE GENOME SHOTGUN SEQUENCE"/>
    <property type="match status" value="1"/>
</dbReference>
<dbReference type="AlphaFoldDB" id="A0A4Y9ZI07"/>
<dbReference type="Proteomes" id="UP000298061">
    <property type="component" value="Unassembled WGS sequence"/>
</dbReference>